<dbReference type="PANTHER" id="PTHR45640">
    <property type="entry name" value="HEAT SHOCK PROTEIN HSP-12.2-RELATED"/>
    <property type="match status" value="1"/>
</dbReference>
<dbReference type="EMBL" id="DS469520">
    <property type="protein sequence ID" value="EDO47309.1"/>
    <property type="molecule type" value="Genomic_DNA"/>
</dbReference>
<dbReference type="InterPro" id="IPR002068">
    <property type="entry name" value="A-crystallin/Hsp20_dom"/>
</dbReference>
<evidence type="ECO:0000256" key="1">
    <source>
        <dbReference type="PROSITE-ProRule" id="PRU00285"/>
    </source>
</evidence>
<dbReference type="OrthoDB" id="1431247at2759"/>
<organism evidence="5 6">
    <name type="scientific">Nematostella vectensis</name>
    <name type="common">Starlet sea anemone</name>
    <dbReference type="NCBI Taxonomy" id="45351"/>
    <lineage>
        <taxon>Eukaryota</taxon>
        <taxon>Metazoa</taxon>
        <taxon>Cnidaria</taxon>
        <taxon>Anthozoa</taxon>
        <taxon>Hexacorallia</taxon>
        <taxon>Actiniaria</taxon>
        <taxon>Edwardsiidae</taxon>
        <taxon>Nematostella</taxon>
    </lineage>
</organism>
<dbReference type="GO" id="GO:0009408">
    <property type="term" value="P:response to heat"/>
    <property type="evidence" value="ECO:0000318"/>
    <property type="project" value="GO_Central"/>
</dbReference>
<dbReference type="InParanoid" id="A7RMQ7"/>
<dbReference type="OMA" id="FIARSFV"/>
<reference evidence="5 6" key="1">
    <citation type="journal article" date="2007" name="Science">
        <title>Sea anemone genome reveals ancestral eumetazoan gene repertoire and genomic organization.</title>
        <authorList>
            <person name="Putnam N.H."/>
            <person name="Srivastava M."/>
            <person name="Hellsten U."/>
            <person name="Dirks B."/>
            <person name="Chapman J."/>
            <person name="Salamov A."/>
            <person name="Terry A."/>
            <person name="Shapiro H."/>
            <person name="Lindquist E."/>
            <person name="Kapitonov V.V."/>
            <person name="Jurka J."/>
            <person name="Genikhovich G."/>
            <person name="Grigoriev I.V."/>
            <person name="Lucas S.M."/>
            <person name="Steele R.E."/>
            <person name="Finnerty J.R."/>
            <person name="Technau U."/>
            <person name="Martindale M.Q."/>
            <person name="Rokhsar D.S."/>
        </authorList>
    </citation>
    <scope>NUCLEOTIDE SEQUENCE [LARGE SCALE GENOMIC DNA]</scope>
    <source>
        <strain evidence="6">CH2 X CH6</strain>
    </source>
</reference>
<accession>A7RMQ7</accession>
<dbReference type="SUPFAM" id="SSF49764">
    <property type="entry name" value="HSP20-like chaperones"/>
    <property type="match status" value="1"/>
</dbReference>
<name>A7RMQ7_NEMVE</name>
<dbReference type="PhylomeDB" id="A7RMQ7"/>
<dbReference type="GO" id="GO:0051082">
    <property type="term" value="F:unfolded protein binding"/>
    <property type="evidence" value="ECO:0000318"/>
    <property type="project" value="GO_Central"/>
</dbReference>
<dbReference type="Pfam" id="PF00011">
    <property type="entry name" value="HSP20"/>
    <property type="match status" value="1"/>
</dbReference>
<evidence type="ECO:0000313" key="5">
    <source>
        <dbReference type="EMBL" id="EDO47309.1"/>
    </source>
</evidence>
<dbReference type="CDD" id="cd06526">
    <property type="entry name" value="metazoan_ACD"/>
    <property type="match status" value="1"/>
</dbReference>
<dbReference type="InterPro" id="IPR001436">
    <property type="entry name" value="Alpha-crystallin/sHSP_animal"/>
</dbReference>
<proteinExistence type="inferred from homology"/>
<evidence type="ECO:0000256" key="3">
    <source>
        <dbReference type="SAM" id="MobiDB-lite"/>
    </source>
</evidence>
<feature type="region of interest" description="Disordered" evidence="3">
    <location>
        <begin position="1"/>
        <end position="22"/>
    </location>
</feature>
<dbReference type="FunCoup" id="A7RMQ7">
    <property type="interactions" value="15"/>
</dbReference>
<dbReference type="eggNOG" id="KOG3591">
    <property type="taxonomic scope" value="Eukaryota"/>
</dbReference>
<evidence type="ECO:0000256" key="2">
    <source>
        <dbReference type="RuleBase" id="RU003616"/>
    </source>
</evidence>
<dbReference type="HOGENOM" id="CLU_095001_6_1_1"/>
<dbReference type="AlphaFoldDB" id="A7RMQ7"/>
<dbReference type="PRINTS" id="PR00299">
    <property type="entry name" value="ACRYSTALLIN"/>
</dbReference>
<evidence type="ECO:0000259" key="4">
    <source>
        <dbReference type="PROSITE" id="PS01031"/>
    </source>
</evidence>
<gene>
    <name evidence="5" type="ORF">NEMVEDRAFT_v1g160645</name>
</gene>
<dbReference type="Gene3D" id="2.60.40.790">
    <property type="match status" value="1"/>
</dbReference>
<dbReference type="InterPro" id="IPR008978">
    <property type="entry name" value="HSP20-like_chaperone"/>
</dbReference>
<dbReference type="KEGG" id="nve:5519484"/>
<comment type="similarity">
    <text evidence="1 2">Belongs to the small heat shock protein (HSP20) family.</text>
</comment>
<dbReference type="PROSITE" id="PS01031">
    <property type="entry name" value="SHSP"/>
    <property type="match status" value="1"/>
</dbReference>
<sequence length="113" mass="12959">MLHVEALKKAPPATKENQSAATKDDTKFTLALDVSDFKPEEVDVKVYGHELSVRARQECEEHGFFTARQFNRHFVLPQEVDMDTLVPRLAKDGVLYIEADKRTLRQLEIVMDT</sequence>
<dbReference type="STRING" id="45351.A7RMQ7"/>
<feature type="domain" description="SHSP" evidence="4">
    <location>
        <begin position="10"/>
        <end position="113"/>
    </location>
</feature>
<evidence type="ECO:0000313" key="6">
    <source>
        <dbReference type="Proteomes" id="UP000001593"/>
    </source>
</evidence>
<dbReference type="GO" id="GO:0005634">
    <property type="term" value="C:nucleus"/>
    <property type="evidence" value="ECO:0000318"/>
    <property type="project" value="GO_Central"/>
</dbReference>
<keyword evidence="6" id="KW-1185">Reference proteome</keyword>
<dbReference type="GO" id="GO:0042026">
    <property type="term" value="P:protein refolding"/>
    <property type="evidence" value="ECO:0000318"/>
    <property type="project" value="GO_Central"/>
</dbReference>
<dbReference type="PANTHER" id="PTHR45640:SF26">
    <property type="entry name" value="RE23625P"/>
    <property type="match status" value="1"/>
</dbReference>
<protein>
    <recommendedName>
        <fullName evidence="4">SHSP domain-containing protein</fullName>
    </recommendedName>
</protein>
<dbReference type="Proteomes" id="UP000001593">
    <property type="component" value="Unassembled WGS sequence"/>
</dbReference>
<dbReference type="GO" id="GO:0005737">
    <property type="term" value="C:cytoplasm"/>
    <property type="evidence" value="ECO:0000318"/>
    <property type="project" value="GO_Central"/>
</dbReference>